<name>A0AAV9ZQ19_9AGAR</name>
<reference evidence="4 5" key="1">
    <citation type="journal article" date="2024" name="J Genomics">
        <title>Draft genome sequencing and assembly of Favolaschia claudopus CIRM-BRFM 2984 isolated from oak limbs.</title>
        <authorList>
            <person name="Navarro D."/>
            <person name="Drula E."/>
            <person name="Chaduli D."/>
            <person name="Cazenave R."/>
            <person name="Ahrendt S."/>
            <person name="Wang J."/>
            <person name="Lipzen A."/>
            <person name="Daum C."/>
            <person name="Barry K."/>
            <person name="Grigoriev I.V."/>
            <person name="Favel A."/>
            <person name="Rosso M.N."/>
            <person name="Martin F."/>
        </authorList>
    </citation>
    <scope>NUCLEOTIDE SEQUENCE [LARGE SCALE GENOMIC DNA]</scope>
    <source>
        <strain evidence="4 5">CIRM-BRFM 2984</strain>
    </source>
</reference>
<keyword evidence="5" id="KW-1185">Reference proteome</keyword>
<dbReference type="SUPFAM" id="SSF51735">
    <property type="entry name" value="NAD(P)-binding Rossmann-fold domains"/>
    <property type="match status" value="1"/>
</dbReference>
<protein>
    <submittedName>
        <fullName evidence="4">Glycoside hydrolase</fullName>
    </submittedName>
</protein>
<evidence type="ECO:0000313" key="5">
    <source>
        <dbReference type="Proteomes" id="UP001362999"/>
    </source>
</evidence>
<sequence length="328" mass="36394">MSTSKQTVLLLGATGHTGKSILRGLLKDKSAFNVEVLVRPSSAEKSDVKQLKDSLGLKIHIVDIVEAPVEDLVQVLNGIDVFISAIDMMSQLAQLRLVTAAKQAGVKRFVPCAFITVCPPGGIMPMRDAKEQVYQEIWKAHLPYTIIDVGFWHQLSFPTLPSGRVDYGSIMPKSRLPIRDIHAGGNAPNMLTDVRDIGNYVALIIKDPRTLNKFVCTYSDVLSENEIFAMLEEMSGEEIERKHVSAADILAMRDTASAILATDPTNVPALMMLHQAGYNNNKYVRGDNTPAYAKYLGYLDARELYPEFQPITFREYLVELLDGRAEKP</sequence>
<dbReference type="AlphaFoldDB" id="A0AAV9ZQ19"/>
<gene>
    <name evidence="4" type="ORF">R3P38DRAFT_2573012</name>
</gene>
<dbReference type="Gene3D" id="3.40.50.720">
    <property type="entry name" value="NAD(P)-binding Rossmann-like Domain"/>
    <property type="match status" value="1"/>
</dbReference>
<dbReference type="PANTHER" id="PTHR47706">
    <property type="entry name" value="NMRA-LIKE FAMILY PROTEIN"/>
    <property type="match status" value="1"/>
</dbReference>
<evidence type="ECO:0000313" key="4">
    <source>
        <dbReference type="EMBL" id="KAK6988685.1"/>
    </source>
</evidence>
<dbReference type="InterPro" id="IPR008030">
    <property type="entry name" value="NmrA-like"/>
</dbReference>
<keyword evidence="2" id="KW-0560">Oxidoreductase</keyword>
<evidence type="ECO:0000259" key="3">
    <source>
        <dbReference type="Pfam" id="PF05368"/>
    </source>
</evidence>
<dbReference type="GO" id="GO:0016787">
    <property type="term" value="F:hydrolase activity"/>
    <property type="evidence" value="ECO:0007669"/>
    <property type="project" value="UniProtKB-KW"/>
</dbReference>
<dbReference type="InterPro" id="IPR051609">
    <property type="entry name" value="NmrA/Isoflavone_reductase-like"/>
</dbReference>
<proteinExistence type="predicted"/>
<comment type="caution">
    <text evidence="4">The sequence shown here is derived from an EMBL/GenBank/DDBJ whole genome shotgun (WGS) entry which is preliminary data.</text>
</comment>
<dbReference type="PANTHER" id="PTHR47706:SF9">
    <property type="entry name" value="NMRA-LIKE DOMAIN-CONTAINING PROTEIN-RELATED"/>
    <property type="match status" value="1"/>
</dbReference>
<keyword evidence="4" id="KW-0378">Hydrolase</keyword>
<organism evidence="4 5">
    <name type="scientific">Favolaschia claudopus</name>
    <dbReference type="NCBI Taxonomy" id="2862362"/>
    <lineage>
        <taxon>Eukaryota</taxon>
        <taxon>Fungi</taxon>
        <taxon>Dikarya</taxon>
        <taxon>Basidiomycota</taxon>
        <taxon>Agaricomycotina</taxon>
        <taxon>Agaricomycetes</taxon>
        <taxon>Agaricomycetidae</taxon>
        <taxon>Agaricales</taxon>
        <taxon>Marasmiineae</taxon>
        <taxon>Mycenaceae</taxon>
        <taxon>Favolaschia</taxon>
    </lineage>
</organism>
<dbReference type="Pfam" id="PF05368">
    <property type="entry name" value="NmrA"/>
    <property type="match status" value="1"/>
</dbReference>
<accession>A0AAV9ZQ19</accession>
<dbReference type="GO" id="GO:0016491">
    <property type="term" value="F:oxidoreductase activity"/>
    <property type="evidence" value="ECO:0007669"/>
    <property type="project" value="UniProtKB-KW"/>
</dbReference>
<dbReference type="EMBL" id="JAWWNJ010000121">
    <property type="protein sequence ID" value="KAK6988685.1"/>
    <property type="molecule type" value="Genomic_DNA"/>
</dbReference>
<dbReference type="InterPro" id="IPR036291">
    <property type="entry name" value="NAD(P)-bd_dom_sf"/>
</dbReference>
<dbReference type="Gene3D" id="3.90.25.10">
    <property type="entry name" value="UDP-galactose 4-epimerase, domain 1"/>
    <property type="match status" value="1"/>
</dbReference>
<evidence type="ECO:0000256" key="1">
    <source>
        <dbReference type="ARBA" id="ARBA00022857"/>
    </source>
</evidence>
<keyword evidence="1" id="KW-0521">NADP</keyword>
<evidence type="ECO:0000256" key="2">
    <source>
        <dbReference type="ARBA" id="ARBA00023002"/>
    </source>
</evidence>
<dbReference type="Proteomes" id="UP001362999">
    <property type="component" value="Unassembled WGS sequence"/>
</dbReference>
<feature type="domain" description="NmrA-like" evidence="3">
    <location>
        <begin position="5"/>
        <end position="317"/>
    </location>
</feature>